<dbReference type="InterPro" id="IPR015797">
    <property type="entry name" value="NUDIX_hydrolase-like_dom_sf"/>
</dbReference>
<sequence>MANMKPIGAREIELGGAAKTELRTQFAALCYRVNSSGKLRFCLVTSRRSGRWIVPKGWPMDGQTPADAAATEAYEEAGVSGKIAPHPVGVFSYYKVRSEDELPCMAVVYPLKVKKVHRKWPEKKERERTWVSRKKAVAMISDPELRQIIERFDPA</sequence>
<gene>
    <name evidence="6" type="ORF">PSJ8397_02530</name>
</gene>
<protein>
    <submittedName>
        <fullName evidence="6">NUDIX domain protein</fullName>
    </submittedName>
</protein>
<keyword evidence="4" id="KW-0460">Magnesium</keyword>
<dbReference type="GO" id="GO:0005737">
    <property type="term" value="C:cytoplasm"/>
    <property type="evidence" value="ECO:0007669"/>
    <property type="project" value="TreeGrafter"/>
</dbReference>
<dbReference type="AlphaFoldDB" id="A0A1Y5SXZ5"/>
<dbReference type="GO" id="GO:0016462">
    <property type="term" value="F:pyrophosphatase activity"/>
    <property type="evidence" value="ECO:0007669"/>
    <property type="project" value="InterPro"/>
</dbReference>
<keyword evidence="2" id="KW-0479">Metal-binding</keyword>
<evidence type="ECO:0000256" key="4">
    <source>
        <dbReference type="ARBA" id="ARBA00022842"/>
    </source>
</evidence>
<evidence type="ECO:0000256" key="2">
    <source>
        <dbReference type="ARBA" id="ARBA00022723"/>
    </source>
</evidence>
<evidence type="ECO:0000256" key="3">
    <source>
        <dbReference type="ARBA" id="ARBA00022801"/>
    </source>
</evidence>
<comment type="cofactor">
    <cofactor evidence="1">
        <name>Mg(2+)</name>
        <dbReference type="ChEBI" id="CHEBI:18420"/>
    </cofactor>
</comment>
<dbReference type="PANTHER" id="PTHR12629">
    <property type="entry name" value="DIPHOSPHOINOSITOL POLYPHOSPHATE PHOSPHOHYDROLASE"/>
    <property type="match status" value="1"/>
</dbReference>
<dbReference type="PANTHER" id="PTHR12629:SF0">
    <property type="entry name" value="DIPHOSPHOINOSITOL-POLYPHOSPHATE DIPHOSPHATASE"/>
    <property type="match status" value="1"/>
</dbReference>
<dbReference type="PROSITE" id="PS51462">
    <property type="entry name" value="NUDIX"/>
    <property type="match status" value="1"/>
</dbReference>
<dbReference type="InterPro" id="IPR000086">
    <property type="entry name" value="NUDIX_hydrolase_dom"/>
</dbReference>
<dbReference type="Pfam" id="PF00293">
    <property type="entry name" value="NUDIX"/>
    <property type="match status" value="1"/>
</dbReference>
<dbReference type="EMBL" id="FWFT01000004">
    <property type="protein sequence ID" value="SLN49072.1"/>
    <property type="molecule type" value="Genomic_DNA"/>
</dbReference>
<dbReference type="SUPFAM" id="SSF55811">
    <property type="entry name" value="Nudix"/>
    <property type="match status" value="1"/>
</dbReference>
<reference evidence="6 7" key="1">
    <citation type="submission" date="2017-03" db="EMBL/GenBank/DDBJ databases">
        <authorList>
            <person name="Afonso C.L."/>
            <person name="Miller P.J."/>
            <person name="Scott M.A."/>
            <person name="Spackman E."/>
            <person name="Goraichik I."/>
            <person name="Dimitrov K.M."/>
            <person name="Suarez D.L."/>
            <person name="Swayne D.E."/>
        </authorList>
    </citation>
    <scope>NUCLEOTIDE SEQUENCE [LARGE SCALE GENOMIC DNA]</scope>
    <source>
        <strain evidence="6 7">CECT 8397</strain>
    </source>
</reference>
<dbReference type="Gene3D" id="3.90.79.10">
    <property type="entry name" value="Nucleoside Triphosphate Pyrophosphohydrolase"/>
    <property type="match status" value="1"/>
</dbReference>
<dbReference type="CDD" id="cd04666">
    <property type="entry name" value="NUDIX_DIPP2_like_Nudt4"/>
    <property type="match status" value="1"/>
</dbReference>
<evidence type="ECO:0000259" key="5">
    <source>
        <dbReference type="PROSITE" id="PS51462"/>
    </source>
</evidence>
<dbReference type="Proteomes" id="UP000193623">
    <property type="component" value="Unassembled WGS sequence"/>
</dbReference>
<name>A0A1Y5SXZ5_9RHOB</name>
<keyword evidence="7" id="KW-1185">Reference proteome</keyword>
<evidence type="ECO:0000313" key="6">
    <source>
        <dbReference type="EMBL" id="SLN49072.1"/>
    </source>
</evidence>
<evidence type="ECO:0000313" key="7">
    <source>
        <dbReference type="Proteomes" id="UP000193623"/>
    </source>
</evidence>
<dbReference type="InterPro" id="IPR047198">
    <property type="entry name" value="DDP-like_NUDIX"/>
</dbReference>
<evidence type="ECO:0000256" key="1">
    <source>
        <dbReference type="ARBA" id="ARBA00001946"/>
    </source>
</evidence>
<proteinExistence type="predicted"/>
<dbReference type="GO" id="GO:0046872">
    <property type="term" value="F:metal ion binding"/>
    <property type="evidence" value="ECO:0007669"/>
    <property type="project" value="UniProtKB-KW"/>
</dbReference>
<organism evidence="6 7">
    <name type="scientific">Pseudooctadecabacter jejudonensis</name>
    <dbReference type="NCBI Taxonomy" id="1391910"/>
    <lineage>
        <taxon>Bacteria</taxon>
        <taxon>Pseudomonadati</taxon>
        <taxon>Pseudomonadota</taxon>
        <taxon>Alphaproteobacteria</taxon>
        <taxon>Rhodobacterales</taxon>
        <taxon>Paracoccaceae</taxon>
        <taxon>Pseudooctadecabacter</taxon>
    </lineage>
</organism>
<keyword evidence="3" id="KW-0378">Hydrolase</keyword>
<feature type="domain" description="Nudix hydrolase" evidence="5">
    <location>
        <begin position="23"/>
        <end position="153"/>
    </location>
</feature>
<accession>A0A1Y5SXZ5</accession>